<reference evidence="3 4" key="1">
    <citation type="journal article" date="2019" name="Sci. Data">
        <title>Hybrid genome assembly and annotation of Danionella translucida.</title>
        <authorList>
            <person name="Kadobianskyi M."/>
            <person name="Schulze L."/>
            <person name="Schuelke M."/>
            <person name="Judkewitz B."/>
        </authorList>
    </citation>
    <scope>NUCLEOTIDE SEQUENCE [LARGE SCALE GENOMIC DNA]</scope>
    <source>
        <strain evidence="3 4">Bolton</strain>
    </source>
</reference>
<dbReference type="PROSITE" id="PS50209">
    <property type="entry name" value="CARD"/>
    <property type="match status" value="1"/>
</dbReference>
<feature type="domain" description="CARD" evidence="2">
    <location>
        <begin position="147"/>
        <end position="229"/>
    </location>
</feature>
<proteinExistence type="predicted"/>
<dbReference type="CDD" id="cd08786">
    <property type="entry name" value="CARD_RIP2_CARD3"/>
    <property type="match status" value="1"/>
</dbReference>
<dbReference type="AlphaFoldDB" id="A0A553MPM1"/>
<name>A0A553MPM1_9TELE</name>
<dbReference type="EMBL" id="SRMA01027334">
    <property type="protein sequence ID" value="TRY55129.1"/>
    <property type="molecule type" value="Genomic_DNA"/>
</dbReference>
<dbReference type="GO" id="GO:0042981">
    <property type="term" value="P:regulation of apoptotic process"/>
    <property type="evidence" value="ECO:0007669"/>
    <property type="project" value="InterPro"/>
</dbReference>
<comment type="caution">
    <text evidence="3">The sequence shown here is derived from an EMBL/GenBank/DDBJ whole genome shotgun (WGS) entry which is preliminary data.</text>
</comment>
<feature type="region of interest" description="Disordered" evidence="1">
    <location>
        <begin position="232"/>
        <end position="266"/>
    </location>
</feature>
<dbReference type="Gene3D" id="1.10.533.10">
    <property type="entry name" value="Death Domain, Fas"/>
    <property type="match status" value="1"/>
</dbReference>
<feature type="non-terminal residue" evidence="3">
    <location>
        <position position="1"/>
    </location>
</feature>
<feature type="compositionally biased region" description="Polar residues" evidence="1">
    <location>
        <begin position="252"/>
        <end position="266"/>
    </location>
</feature>
<evidence type="ECO:0000259" key="2">
    <source>
        <dbReference type="PROSITE" id="PS50209"/>
    </source>
</evidence>
<dbReference type="SUPFAM" id="SSF47986">
    <property type="entry name" value="DEATH domain"/>
    <property type="match status" value="1"/>
</dbReference>
<dbReference type="InterPro" id="IPR042149">
    <property type="entry name" value="CARD_RIP2"/>
</dbReference>
<evidence type="ECO:0000313" key="3">
    <source>
        <dbReference type="EMBL" id="TRY55129.1"/>
    </source>
</evidence>
<organism evidence="3 4">
    <name type="scientific">Danionella cerebrum</name>
    <dbReference type="NCBI Taxonomy" id="2873325"/>
    <lineage>
        <taxon>Eukaryota</taxon>
        <taxon>Metazoa</taxon>
        <taxon>Chordata</taxon>
        <taxon>Craniata</taxon>
        <taxon>Vertebrata</taxon>
        <taxon>Euteleostomi</taxon>
        <taxon>Actinopterygii</taxon>
        <taxon>Neopterygii</taxon>
        <taxon>Teleostei</taxon>
        <taxon>Ostariophysi</taxon>
        <taxon>Cypriniformes</taxon>
        <taxon>Danionidae</taxon>
        <taxon>Danioninae</taxon>
        <taxon>Danionella</taxon>
    </lineage>
</organism>
<dbReference type="InterPro" id="IPR001315">
    <property type="entry name" value="CARD"/>
</dbReference>
<sequence>CLIELEPMLRRFDEIDVLEAVLEVKRAKYKRPSSSFSSLHTNGKVMEEKTLQEQNIPWPVSHCLSSPGAQGGPQSSSMSLSLDTPKPLLDHCSQNNLSTEYQTAQPVSDLNIPLKPQATQSEAELSLAMQPLTLQQHPTDLVPAFDSQGPAAHWIASRREEVVRQMTEACLNQSLDALLSRELLMHEDYELVVNQTTRTAKVRKLLDTCERHSEEFCRVVVRKLQENKQLGLQPYPDLSTTTSQPPPYTPSNVPFHSNSCNNSRNI</sequence>
<evidence type="ECO:0000256" key="1">
    <source>
        <dbReference type="SAM" id="MobiDB-lite"/>
    </source>
</evidence>
<gene>
    <name evidence="3" type="ORF">DNTS_033238</name>
</gene>
<dbReference type="Proteomes" id="UP000316079">
    <property type="component" value="Unassembled WGS sequence"/>
</dbReference>
<dbReference type="FunFam" id="1.10.533.10:FF:000037">
    <property type="entry name" value="Receptor-interacting serine/threonine-protein kinase 2"/>
    <property type="match status" value="1"/>
</dbReference>
<dbReference type="OrthoDB" id="339325at2759"/>
<protein>
    <recommendedName>
        <fullName evidence="2">CARD domain-containing protein</fullName>
    </recommendedName>
</protein>
<evidence type="ECO:0000313" key="4">
    <source>
        <dbReference type="Proteomes" id="UP000316079"/>
    </source>
</evidence>
<accession>A0A553MPM1</accession>
<dbReference type="InterPro" id="IPR011029">
    <property type="entry name" value="DEATH-like_dom_sf"/>
</dbReference>
<dbReference type="STRING" id="623744.A0A553MPM1"/>
<dbReference type="Pfam" id="PF00619">
    <property type="entry name" value="CARD"/>
    <property type="match status" value="1"/>
</dbReference>
<keyword evidence="4" id="KW-1185">Reference proteome</keyword>